<keyword evidence="2" id="KW-1185">Reference proteome</keyword>
<name>A0A8S3ZL49_9EUPU</name>
<dbReference type="EMBL" id="CAJHNH020002890">
    <property type="protein sequence ID" value="CAG5128006.1"/>
    <property type="molecule type" value="Genomic_DNA"/>
</dbReference>
<sequence>MVYRRPPNVRDASPILRTTSIVHRFEDNYFRKRDGRRESKPLLSVYDASRVLKTVKPGFQYNWETGKPELVAKP</sequence>
<comment type="caution">
    <text evidence="1">The sequence shown here is derived from an EMBL/GenBank/DDBJ whole genome shotgun (WGS) entry which is preliminary data.</text>
</comment>
<dbReference type="AlphaFoldDB" id="A0A8S3ZL49"/>
<accession>A0A8S3ZL49</accession>
<evidence type="ECO:0000313" key="2">
    <source>
        <dbReference type="Proteomes" id="UP000678393"/>
    </source>
</evidence>
<proteinExistence type="predicted"/>
<dbReference type="OrthoDB" id="10063829at2759"/>
<organism evidence="1 2">
    <name type="scientific">Candidula unifasciata</name>
    <dbReference type="NCBI Taxonomy" id="100452"/>
    <lineage>
        <taxon>Eukaryota</taxon>
        <taxon>Metazoa</taxon>
        <taxon>Spiralia</taxon>
        <taxon>Lophotrochozoa</taxon>
        <taxon>Mollusca</taxon>
        <taxon>Gastropoda</taxon>
        <taxon>Heterobranchia</taxon>
        <taxon>Euthyneura</taxon>
        <taxon>Panpulmonata</taxon>
        <taxon>Eupulmonata</taxon>
        <taxon>Stylommatophora</taxon>
        <taxon>Helicina</taxon>
        <taxon>Helicoidea</taxon>
        <taxon>Geomitridae</taxon>
        <taxon>Candidula</taxon>
    </lineage>
</organism>
<evidence type="ECO:0000313" key="1">
    <source>
        <dbReference type="EMBL" id="CAG5128006.1"/>
    </source>
</evidence>
<gene>
    <name evidence="1" type="ORF">CUNI_LOCUS13564</name>
</gene>
<dbReference type="Proteomes" id="UP000678393">
    <property type="component" value="Unassembled WGS sequence"/>
</dbReference>
<reference evidence="1" key="1">
    <citation type="submission" date="2021-04" db="EMBL/GenBank/DDBJ databases">
        <authorList>
            <consortium name="Molecular Ecology Group"/>
        </authorList>
    </citation>
    <scope>NUCLEOTIDE SEQUENCE</scope>
</reference>
<protein>
    <submittedName>
        <fullName evidence="1">Uncharacterized protein</fullName>
    </submittedName>
</protein>